<dbReference type="GO" id="GO:0005886">
    <property type="term" value="C:plasma membrane"/>
    <property type="evidence" value="ECO:0007669"/>
    <property type="project" value="TreeGrafter"/>
</dbReference>
<feature type="transmembrane region" description="Helical" evidence="4">
    <location>
        <begin position="136"/>
        <end position="158"/>
    </location>
</feature>
<evidence type="ECO:0000256" key="3">
    <source>
        <dbReference type="ARBA" id="ARBA00023136"/>
    </source>
</evidence>
<feature type="transmembrane region" description="Helical" evidence="4">
    <location>
        <begin position="353"/>
        <end position="374"/>
    </location>
</feature>
<name>A6FZ25_9BACT</name>
<dbReference type="OrthoDB" id="5412728at2"/>
<evidence type="ECO:0000256" key="2">
    <source>
        <dbReference type="ARBA" id="ARBA00022989"/>
    </source>
</evidence>
<gene>
    <name evidence="6" type="ORF">PPSIR1_30230</name>
</gene>
<feature type="transmembrane region" description="Helical" evidence="4">
    <location>
        <begin position="380"/>
        <end position="399"/>
    </location>
</feature>
<dbReference type="InterPro" id="IPR011701">
    <property type="entry name" value="MFS"/>
</dbReference>
<evidence type="ECO:0000256" key="1">
    <source>
        <dbReference type="ARBA" id="ARBA00022692"/>
    </source>
</evidence>
<dbReference type="STRING" id="391625.PPSIR1_30230"/>
<dbReference type="InterPro" id="IPR020846">
    <property type="entry name" value="MFS_dom"/>
</dbReference>
<feature type="transmembrane region" description="Helical" evidence="4">
    <location>
        <begin position="318"/>
        <end position="341"/>
    </location>
</feature>
<feature type="transmembrane region" description="Helical" evidence="4">
    <location>
        <begin position="260"/>
        <end position="283"/>
    </location>
</feature>
<feature type="transmembrane region" description="Helical" evidence="4">
    <location>
        <begin position="105"/>
        <end position="124"/>
    </location>
</feature>
<keyword evidence="3 4" id="KW-0472">Membrane</keyword>
<organism evidence="6 7">
    <name type="scientific">Plesiocystis pacifica SIR-1</name>
    <dbReference type="NCBI Taxonomy" id="391625"/>
    <lineage>
        <taxon>Bacteria</taxon>
        <taxon>Pseudomonadati</taxon>
        <taxon>Myxococcota</taxon>
        <taxon>Polyangia</taxon>
        <taxon>Nannocystales</taxon>
        <taxon>Nannocystaceae</taxon>
        <taxon>Plesiocystis</taxon>
    </lineage>
</organism>
<dbReference type="GO" id="GO:0022857">
    <property type="term" value="F:transmembrane transporter activity"/>
    <property type="evidence" value="ECO:0007669"/>
    <property type="project" value="InterPro"/>
</dbReference>
<comment type="caution">
    <text evidence="6">The sequence shown here is derived from an EMBL/GenBank/DDBJ whole genome shotgun (WGS) entry which is preliminary data.</text>
</comment>
<protein>
    <submittedName>
        <fullName evidence="6">Major facilitator superfamily MFS_1</fullName>
    </submittedName>
</protein>
<dbReference type="PANTHER" id="PTHR23521:SF3">
    <property type="entry name" value="MFS TRANSPORTER"/>
    <property type="match status" value="1"/>
</dbReference>
<dbReference type="InterPro" id="IPR036259">
    <property type="entry name" value="MFS_trans_sf"/>
</dbReference>
<feature type="transmembrane region" description="Helical" evidence="4">
    <location>
        <begin position="226"/>
        <end position="248"/>
    </location>
</feature>
<dbReference type="EMBL" id="ABCS01000005">
    <property type="protein sequence ID" value="EDM81180.1"/>
    <property type="molecule type" value="Genomic_DNA"/>
</dbReference>
<accession>A6FZ25</accession>
<dbReference type="AlphaFoldDB" id="A6FZ25"/>
<feature type="transmembrane region" description="Helical" evidence="4">
    <location>
        <begin position="170"/>
        <end position="189"/>
    </location>
</feature>
<feature type="domain" description="Major facilitator superfamily (MFS) profile" evidence="5">
    <location>
        <begin position="220"/>
        <end position="404"/>
    </location>
</feature>
<dbReference type="Gene3D" id="1.20.1250.20">
    <property type="entry name" value="MFS general substrate transporter like domains"/>
    <property type="match status" value="1"/>
</dbReference>
<reference evidence="6 7" key="1">
    <citation type="submission" date="2007-06" db="EMBL/GenBank/DDBJ databases">
        <authorList>
            <person name="Shimkets L."/>
            <person name="Ferriera S."/>
            <person name="Johnson J."/>
            <person name="Kravitz S."/>
            <person name="Beeson K."/>
            <person name="Sutton G."/>
            <person name="Rogers Y.-H."/>
            <person name="Friedman R."/>
            <person name="Frazier M."/>
            <person name="Venter J.C."/>
        </authorList>
    </citation>
    <scope>NUCLEOTIDE SEQUENCE [LARGE SCALE GENOMIC DNA]</scope>
    <source>
        <strain evidence="6 7">SIR-1</strain>
    </source>
</reference>
<dbReference type="Proteomes" id="UP000005801">
    <property type="component" value="Unassembled WGS sequence"/>
</dbReference>
<dbReference type="SUPFAM" id="SSF103473">
    <property type="entry name" value="MFS general substrate transporter"/>
    <property type="match status" value="1"/>
</dbReference>
<dbReference type="RefSeq" id="WP_006969724.1">
    <property type="nucleotide sequence ID" value="NZ_ABCS01000005.1"/>
</dbReference>
<dbReference type="eggNOG" id="COG2814">
    <property type="taxonomic scope" value="Bacteria"/>
</dbReference>
<keyword evidence="1 4" id="KW-0812">Transmembrane</keyword>
<dbReference type="PROSITE" id="PS50850">
    <property type="entry name" value="MFS"/>
    <property type="match status" value="1"/>
</dbReference>
<evidence type="ECO:0000313" key="7">
    <source>
        <dbReference type="Proteomes" id="UP000005801"/>
    </source>
</evidence>
<evidence type="ECO:0000313" key="6">
    <source>
        <dbReference type="EMBL" id="EDM81180.1"/>
    </source>
</evidence>
<dbReference type="Pfam" id="PF07690">
    <property type="entry name" value="MFS_1"/>
    <property type="match status" value="1"/>
</dbReference>
<dbReference type="PANTHER" id="PTHR23521">
    <property type="entry name" value="TRANSPORTER MFS SUPERFAMILY"/>
    <property type="match status" value="1"/>
</dbReference>
<feature type="transmembrane region" description="Helical" evidence="4">
    <location>
        <begin position="12"/>
        <end position="30"/>
    </location>
</feature>
<keyword evidence="2 4" id="KW-1133">Transmembrane helix</keyword>
<sequence>MAEAVDSARARRVFAVVCVGVLFATSTWFSGTAAARQLAAQWSLSPGQSAALTSSTQWGFIAGTLLYSLTNLADRFDAREVFFASALAGALANLGFAWLSSGLSAALVFRFATGVTLAGVYPVGMKLIAGWYREGLGWRLGVMVGCLTLGTAFPHGVLALELGGSFDWRTLATTASVASCVGGLAVLAWGHERPRPSTEGAKAGAKLDLRMVVRVFQDAPFRRAALGYFGHMWELYAFWSLVSYFLVARSQTESGASLEPWIPTLAFALVAVGSLGCVLGGLLSRRIGERRVALLALTGSGLACASSGWAFALPPGLLVAFLGAWGLLVVADSPQFSALAARHAPPDYVGTALTIQNGLGYLLTTVSIQLLPALAGHIGWRWAFTVLAIGPALGVLATARLPED</sequence>
<proteinExistence type="predicted"/>
<evidence type="ECO:0000256" key="4">
    <source>
        <dbReference type="SAM" id="Phobius"/>
    </source>
</evidence>
<feature type="transmembrane region" description="Helical" evidence="4">
    <location>
        <begin position="50"/>
        <end position="69"/>
    </location>
</feature>
<keyword evidence="7" id="KW-1185">Reference proteome</keyword>
<feature type="transmembrane region" description="Helical" evidence="4">
    <location>
        <begin position="81"/>
        <end position="99"/>
    </location>
</feature>
<evidence type="ECO:0000259" key="5">
    <source>
        <dbReference type="PROSITE" id="PS50850"/>
    </source>
</evidence>